<dbReference type="EMBL" id="BOOH01000063">
    <property type="protein sequence ID" value="GIH80755.1"/>
    <property type="molecule type" value="Genomic_DNA"/>
</dbReference>
<comment type="caution">
    <text evidence="3">The sequence shown here is derived from an EMBL/GenBank/DDBJ whole genome shotgun (WGS) entry which is preliminary data.</text>
</comment>
<accession>A0A8J3RU44</accession>
<dbReference type="Proteomes" id="UP000616724">
    <property type="component" value="Unassembled WGS sequence"/>
</dbReference>
<dbReference type="InterPro" id="IPR029058">
    <property type="entry name" value="AB_hydrolase_fold"/>
</dbReference>
<keyword evidence="4" id="KW-1185">Reference proteome</keyword>
<dbReference type="RefSeq" id="WP_203895171.1">
    <property type="nucleotide sequence ID" value="NZ_BOOH01000063.1"/>
</dbReference>
<dbReference type="SUPFAM" id="SSF53474">
    <property type="entry name" value="alpha/beta-Hydrolases"/>
    <property type="match status" value="1"/>
</dbReference>
<evidence type="ECO:0000313" key="4">
    <source>
        <dbReference type="Proteomes" id="UP000616724"/>
    </source>
</evidence>
<dbReference type="PANTHER" id="PTHR11487:SF0">
    <property type="entry name" value="S-ACYL FATTY ACID SYNTHASE THIOESTERASE, MEDIUM CHAIN"/>
    <property type="match status" value="1"/>
</dbReference>
<dbReference type="AlphaFoldDB" id="A0A8J3RU44"/>
<protein>
    <submittedName>
        <fullName evidence="3">Pyoverdine synthetase thioesterase component</fullName>
    </submittedName>
</protein>
<organism evidence="3 4">
    <name type="scientific">Planobispora longispora</name>
    <dbReference type="NCBI Taxonomy" id="28887"/>
    <lineage>
        <taxon>Bacteria</taxon>
        <taxon>Bacillati</taxon>
        <taxon>Actinomycetota</taxon>
        <taxon>Actinomycetes</taxon>
        <taxon>Streptosporangiales</taxon>
        <taxon>Streptosporangiaceae</taxon>
        <taxon>Planobispora</taxon>
    </lineage>
</organism>
<evidence type="ECO:0000313" key="3">
    <source>
        <dbReference type="EMBL" id="GIH80755.1"/>
    </source>
</evidence>
<name>A0A8J3RU44_9ACTN</name>
<sequence length="243" mass="26617">MRPGTGSLEHWFSVPQPRHAAPMQLFCLPWAGAGAGAFQGWAAAAGPGIEVLSMVLPGREGRFSEPFGVDIGELADAVSARADRPYAIYGHSMGGTLGFEVVRELTRRGERLPRRLYVGACRPPDHVEPLAELAEVSDEEMLSRLIELGGLPEELVAEPELCELVLPVLRADFTWLREYVYRPGPPIGVPIEGFAGADDRSVPAEVMRDWAGHTSAGFTLGVEPGDHFFLRERRDHILDRVRA</sequence>
<dbReference type="Gene3D" id="3.40.50.1820">
    <property type="entry name" value="alpha/beta hydrolase"/>
    <property type="match status" value="1"/>
</dbReference>
<dbReference type="GO" id="GO:0008610">
    <property type="term" value="P:lipid biosynthetic process"/>
    <property type="evidence" value="ECO:0007669"/>
    <property type="project" value="TreeGrafter"/>
</dbReference>
<evidence type="ECO:0000259" key="2">
    <source>
        <dbReference type="Pfam" id="PF00975"/>
    </source>
</evidence>
<comment type="similarity">
    <text evidence="1">Belongs to the thioesterase family.</text>
</comment>
<proteinExistence type="inferred from homology"/>
<gene>
    <name evidence="3" type="ORF">Plo01_71840</name>
</gene>
<reference evidence="3 4" key="1">
    <citation type="submission" date="2021-01" db="EMBL/GenBank/DDBJ databases">
        <title>Whole genome shotgun sequence of Planobispora longispora NBRC 13918.</title>
        <authorList>
            <person name="Komaki H."/>
            <person name="Tamura T."/>
        </authorList>
    </citation>
    <scope>NUCLEOTIDE SEQUENCE [LARGE SCALE GENOMIC DNA]</scope>
    <source>
        <strain evidence="3 4">NBRC 13918</strain>
    </source>
</reference>
<evidence type="ECO:0000256" key="1">
    <source>
        <dbReference type="ARBA" id="ARBA00007169"/>
    </source>
</evidence>
<dbReference type="InterPro" id="IPR012223">
    <property type="entry name" value="TEII"/>
</dbReference>
<dbReference type="InterPro" id="IPR001031">
    <property type="entry name" value="Thioesterase"/>
</dbReference>
<dbReference type="PANTHER" id="PTHR11487">
    <property type="entry name" value="THIOESTERASE"/>
    <property type="match status" value="1"/>
</dbReference>
<dbReference type="Pfam" id="PF00975">
    <property type="entry name" value="Thioesterase"/>
    <property type="match status" value="1"/>
</dbReference>
<feature type="domain" description="Thioesterase" evidence="2">
    <location>
        <begin position="24"/>
        <end position="242"/>
    </location>
</feature>